<evidence type="ECO:0000256" key="10">
    <source>
        <dbReference type="ARBA" id="ARBA00022840"/>
    </source>
</evidence>
<dbReference type="Gene3D" id="1.20.58.760">
    <property type="entry name" value="Peptidase M41"/>
    <property type="match status" value="1"/>
</dbReference>
<proteinExistence type="inferred from homology"/>
<dbReference type="GO" id="GO:0006508">
    <property type="term" value="P:proteolysis"/>
    <property type="evidence" value="ECO:0007669"/>
    <property type="project" value="UniProtKB-KW"/>
</dbReference>
<keyword evidence="8 15" id="KW-0378">Hydrolase</keyword>
<dbReference type="Gene3D" id="1.10.8.60">
    <property type="match status" value="1"/>
</dbReference>
<comment type="subcellular location">
    <subcellularLocation>
        <location evidence="15">Cell membrane</location>
        <topology evidence="15">Multi-pass membrane protein</topology>
        <orientation evidence="15">Cytoplasmic side</orientation>
    </subcellularLocation>
    <subcellularLocation>
        <location evidence="1">Membrane</location>
    </subcellularLocation>
</comment>
<evidence type="ECO:0000259" key="17">
    <source>
        <dbReference type="SMART" id="SM00382"/>
    </source>
</evidence>
<feature type="domain" description="AAA+ ATPase" evidence="17">
    <location>
        <begin position="183"/>
        <end position="322"/>
    </location>
</feature>
<comment type="similarity">
    <text evidence="2 15">In the C-terminal section; belongs to the peptidase M41 family.</text>
</comment>
<evidence type="ECO:0000256" key="16">
    <source>
        <dbReference type="RuleBase" id="RU003651"/>
    </source>
</evidence>
<dbReference type="FunFam" id="3.40.50.300:FF:000001">
    <property type="entry name" value="ATP-dependent zinc metalloprotease FtsH"/>
    <property type="match status" value="1"/>
</dbReference>
<keyword evidence="18" id="KW-0132">Cell division</keyword>
<keyword evidence="4 15" id="KW-0645">Protease</keyword>
<dbReference type="EMBL" id="PYLO01000006">
    <property type="protein sequence ID" value="PST36016.1"/>
    <property type="molecule type" value="Genomic_DNA"/>
</dbReference>
<keyword evidence="19" id="KW-1185">Reference proteome</keyword>
<keyword evidence="11 15" id="KW-1133">Transmembrane helix</keyword>
<comment type="similarity">
    <text evidence="14 15">In the central section; belongs to the AAA ATPase family.</text>
</comment>
<dbReference type="InterPro" id="IPR027417">
    <property type="entry name" value="P-loop_NTPase"/>
</dbReference>
<keyword evidence="5 15" id="KW-0812">Transmembrane</keyword>
<dbReference type="SUPFAM" id="SSF52540">
    <property type="entry name" value="P-loop containing nucleoside triphosphate hydrolases"/>
    <property type="match status" value="1"/>
</dbReference>
<dbReference type="FunFam" id="1.20.58.760:FF:000001">
    <property type="entry name" value="ATP-dependent zinc metalloprotease FtsH"/>
    <property type="match status" value="1"/>
</dbReference>
<accession>A0A2T3FL64</accession>
<dbReference type="Pfam" id="PF17862">
    <property type="entry name" value="AAA_lid_3"/>
    <property type="match status" value="1"/>
</dbReference>
<dbReference type="Pfam" id="PF00004">
    <property type="entry name" value="AAA"/>
    <property type="match status" value="1"/>
</dbReference>
<evidence type="ECO:0000256" key="9">
    <source>
        <dbReference type="ARBA" id="ARBA00022833"/>
    </source>
</evidence>
<evidence type="ECO:0000256" key="5">
    <source>
        <dbReference type="ARBA" id="ARBA00022692"/>
    </source>
</evidence>
<gene>
    <name evidence="15" type="primary">ftsH</name>
    <name evidence="18" type="ORF">C7U56_13685</name>
</gene>
<keyword evidence="6 15" id="KW-0479">Metal-binding</keyword>
<comment type="similarity">
    <text evidence="16">Belongs to the AAA ATPase family.</text>
</comment>
<comment type="subunit">
    <text evidence="15">Homohexamer.</text>
</comment>
<dbReference type="GO" id="GO:0004176">
    <property type="term" value="F:ATP-dependent peptidase activity"/>
    <property type="evidence" value="ECO:0007669"/>
    <property type="project" value="InterPro"/>
</dbReference>
<evidence type="ECO:0000313" key="19">
    <source>
        <dbReference type="Proteomes" id="UP000241048"/>
    </source>
</evidence>
<evidence type="ECO:0000256" key="3">
    <source>
        <dbReference type="ARBA" id="ARBA00022475"/>
    </source>
</evidence>
<dbReference type="SMART" id="SM00382">
    <property type="entry name" value="AAA"/>
    <property type="match status" value="1"/>
</dbReference>
<dbReference type="Pfam" id="PF06480">
    <property type="entry name" value="FtsH_ext"/>
    <property type="match status" value="1"/>
</dbReference>
<dbReference type="GO" id="GO:0008270">
    <property type="term" value="F:zinc ion binding"/>
    <property type="evidence" value="ECO:0007669"/>
    <property type="project" value="UniProtKB-UniRule"/>
</dbReference>
<dbReference type="GO" id="GO:0005524">
    <property type="term" value="F:ATP binding"/>
    <property type="evidence" value="ECO:0007669"/>
    <property type="project" value="UniProtKB-UniRule"/>
</dbReference>
<dbReference type="Proteomes" id="UP000241048">
    <property type="component" value="Unassembled WGS sequence"/>
</dbReference>
<dbReference type="InterPro" id="IPR011546">
    <property type="entry name" value="Pept_M41_FtsH_extracell"/>
</dbReference>
<feature type="binding site" evidence="15">
    <location>
        <position position="417"/>
    </location>
    <ligand>
        <name>Zn(2+)</name>
        <dbReference type="ChEBI" id="CHEBI:29105"/>
        <note>catalytic</note>
    </ligand>
</feature>
<evidence type="ECO:0000256" key="7">
    <source>
        <dbReference type="ARBA" id="ARBA00022741"/>
    </source>
</evidence>
<dbReference type="PANTHER" id="PTHR23076:SF113">
    <property type="entry name" value="ATP-DEPENDENT ZINC METALLOPROTEASE FTSH 1, CHLOROPLASTIC-RELATED"/>
    <property type="match status" value="1"/>
</dbReference>
<dbReference type="InterPro" id="IPR000642">
    <property type="entry name" value="Peptidase_M41"/>
</dbReference>
<name>A0A2T3FL64_9CLOT</name>
<dbReference type="EC" id="3.4.24.-" evidence="15"/>
<comment type="caution">
    <text evidence="18">The sequence shown here is derived from an EMBL/GenBank/DDBJ whole genome shotgun (WGS) entry which is preliminary data.</text>
</comment>
<keyword evidence="18" id="KW-0131">Cell cycle</keyword>
<evidence type="ECO:0000256" key="4">
    <source>
        <dbReference type="ARBA" id="ARBA00022670"/>
    </source>
</evidence>
<dbReference type="SUPFAM" id="SSF140990">
    <property type="entry name" value="FtsH protease domain-like"/>
    <property type="match status" value="1"/>
</dbReference>
<dbReference type="InterPro" id="IPR003960">
    <property type="entry name" value="ATPase_AAA_CS"/>
</dbReference>
<feature type="binding site" evidence="15">
    <location>
        <position position="490"/>
    </location>
    <ligand>
        <name>Zn(2+)</name>
        <dbReference type="ChEBI" id="CHEBI:29105"/>
        <note>catalytic</note>
    </ligand>
</feature>
<comment type="cofactor">
    <cofactor evidence="15">
        <name>Zn(2+)</name>
        <dbReference type="ChEBI" id="CHEBI:29105"/>
    </cofactor>
    <text evidence="15">Binds 1 zinc ion per subunit.</text>
</comment>
<keyword evidence="9 15" id="KW-0862">Zinc</keyword>
<evidence type="ECO:0000256" key="15">
    <source>
        <dbReference type="HAMAP-Rule" id="MF_01458"/>
    </source>
</evidence>
<dbReference type="InterPro" id="IPR003959">
    <property type="entry name" value="ATPase_AAA_core"/>
</dbReference>
<dbReference type="FunFam" id="1.10.8.60:FF:000001">
    <property type="entry name" value="ATP-dependent zinc metalloprotease FtsH"/>
    <property type="match status" value="1"/>
</dbReference>
<dbReference type="NCBIfam" id="TIGR01241">
    <property type="entry name" value="FtsH_fam"/>
    <property type="match status" value="1"/>
</dbReference>
<feature type="binding site" evidence="15">
    <location>
        <begin position="191"/>
        <end position="198"/>
    </location>
    <ligand>
        <name>ATP</name>
        <dbReference type="ChEBI" id="CHEBI:30616"/>
    </ligand>
</feature>
<reference evidence="18 19" key="1">
    <citation type="submission" date="2018-03" db="EMBL/GenBank/DDBJ databases">
        <title>Lachnoclostridium SNUG30386 gen.nov., sp.nov., isolated from human faeces.</title>
        <authorList>
            <person name="Seo B."/>
            <person name="Jeon K."/>
            <person name="Ko G."/>
        </authorList>
    </citation>
    <scope>NUCLEOTIDE SEQUENCE [LARGE SCALE GENOMIC DNA]</scope>
    <source>
        <strain evidence="18 19">SNUG30386</strain>
    </source>
</reference>
<dbReference type="GO" id="GO:0030163">
    <property type="term" value="P:protein catabolic process"/>
    <property type="evidence" value="ECO:0007669"/>
    <property type="project" value="UniProtKB-UniRule"/>
</dbReference>
<dbReference type="GO" id="GO:0051301">
    <property type="term" value="P:cell division"/>
    <property type="evidence" value="ECO:0007669"/>
    <property type="project" value="UniProtKB-KW"/>
</dbReference>
<dbReference type="InterPro" id="IPR005936">
    <property type="entry name" value="FtsH"/>
</dbReference>
<keyword evidence="13 15" id="KW-0472">Membrane</keyword>
<evidence type="ECO:0000256" key="13">
    <source>
        <dbReference type="ARBA" id="ARBA00023136"/>
    </source>
</evidence>
<dbReference type="InterPro" id="IPR037219">
    <property type="entry name" value="Peptidase_M41-like"/>
</dbReference>
<evidence type="ECO:0000256" key="2">
    <source>
        <dbReference type="ARBA" id="ARBA00010044"/>
    </source>
</evidence>
<evidence type="ECO:0000256" key="14">
    <source>
        <dbReference type="ARBA" id="ARBA00061570"/>
    </source>
</evidence>
<dbReference type="Gene3D" id="3.40.50.300">
    <property type="entry name" value="P-loop containing nucleotide triphosphate hydrolases"/>
    <property type="match status" value="1"/>
</dbReference>
<evidence type="ECO:0000256" key="8">
    <source>
        <dbReference type="ARBA" id="ARBA00022801"/>
    </source>
</evidence>
<organism evidence="18 19">
    <name type="scientific">Clostridium fessum</name>
    <dbReference type="NCBI Taxonomy" id="2126740"/>
    <lineage>
        <taxon>Bacteria</taxon>
        <taxon>Bacillati</taxon>
        <taxon>Bacillota</taxon>
        <taxon>Clostridia</taxon>
        <taxon>Eubacteriales</taxon>
        <taxon>Clostridiaceae</taxon>
        <taxon>Clostridium</taxon>
    </lineage>
</organism>
<dbReference type="GO" id="GO:0005886">
    <property type="term" value="C:plasma membrane"/>
    <property type="evidence" value="ECO:0007669"/>
    <property type="project" value="UniProtKB-SubCell"/>
</dbReference>
<protein>
    <recommendedName>
        <fullName evidence="15">ATP-dependent zinc metalloprotease FtsH</fullName>
        <ecNumber evidence="15">3.4.24.-</ecNumber>
    </recommendedName>
</protein>
<dbReference type="CDD" id="cd19501">
    <property type="entry name" value="RecA-like_FtsH"/>
    <property type="match status" value="1"/>
</dbReference>
<dbReference type="InterPro" id="IPR041569">
    <property type="entry name" value="AAA_lid_3"/>
</dbReference>
<evidence type="ECO:0000256" key="11">
    <source>
        <dbReference type="ARBA" id="ARBA00022989"/>
    </source>
</evidence>
<keyword evidence="10 15" id="KW-0067">ATP-binding</keyword>
<comment type="caution">
    <text evidence="15">Lacks conserved residue(s) required for the propagation of feature annotation.</text>
</comment>
<feature type="binding site" evidence="15">
    <location>
        <position position="413"/>
    </location>
    <ligand>
        <name>Zn(2+)</name>
        <dbReference type="ChEBI" id="CHEBI:29105"/>
        <note>catalytic</note>
    </ligand>
</feature>
<sequence length="608" mass="66556">MGLLILMLLVIMFFSLKVPGMATERELSYPEFMVYLENKTVESAQIRPNREVPTGEVVFETTSGDREEFNVLDVKEVEMALRKAGVPYTTTSVRQDSYFMTVILPIALSAGVLIFLFMFINSRSGGGANAKMMNFGRSRARMVSTSKVNFTKVAGLEEEKEELEEIVDFLKNPQKYTGVGARIPKGVILVGPPGTGKTLLAKAVAGEAGVPFFSISGSDFVEMFVGVGASRVRDLFEEAKKNAPCIVFIDEIDAVARQRGTGMGGGHDEREQTLNQLLVEMDGFGVNEGIIVMAATNRVDILDPAILRPGRFDRKVAVGRPDVKGREEILGVHTKEKPLGEDVDLHRIAQTTAGFTGADLENLMNEAAINTAKEGRKFLTQMDIEKAFIKVGIGAEKRSKVISEKDKKITAYHEAGHAILFHVLPDVGPVHTVSIIPTGVGAAGYTMPLPEQDELHMTKGRMLQNIMVSLGGRIAEEIIFDDITTGASQDIKQATSMARAMVTEYGMSEKLGMINYGGDNNEVFIGRDLAHTRTYSEEVASEIDSEVKRIIDECYAKAKQIILDHEDVLHSCCALLMEKEKIGQAEFEALFQDGEKPSGEAETPVTEA</sequence>
<feature type="active site" evidence="15">
    <location>
        <position position="414"/>
    </location>
</feature>
<dbReference type="Pfam" id="PF01434">
    <property type="entry name" value="Peptidase_M41"/>
    <property type="match status" value="1"/>
</dbReference>
<keyword evidence="7 15" id="KW-0547">Nucleotide-binding</keyword>
<comment type="function">
    <text evidence="15">Acts as a processive, ATP-dependent zinc metallopeptidase for both cytoplasmic and membrane proteins. Plays a role in the quality control of integral membrane proteins.</text>
</comment>
<keyword evidence="3 15" id="KW-1003">Cell membrane</keyword>
<dbReference type="HAMAP" id="MF_01458">
    <property type="entry name" value="FtsH"/>
    <property type="match status" value="1"/>
</dbReference>
<dbReference type="AlphaFoldDB" id="A0A2T3FL64"/>
<evidence type="ECO:0000256" key="1">
    <source>
        <dbReference type="ARBA" id="ARBA00004370"/>
    </source>
</evidence>
<dbReference type="PROSITE" id="PS00674">
    <property type="entry name" value="AAA"/>
    <property type="match status" value="1"/>
</dbReference>
<dbReference type="PANTHER" id="PTHR23076">
    <property type="entry name" value="METALLOPROTEASE M41 FTSH"/>
    <property type="match status" value="1"/>
</dbReference>
<dbReference type="GO" id="GO:0016887">
    <property type="term" value="F:ATP hydrolysis activity"/>
    <property type="evidence" value="ECO:0007669"/>
    <property type="project" value="UniProtKB-UniRule"/>
</dbReference>
<evidence type="ECO:0000256" key="12">
    <source>
        <dbReference type="ARBA" id="ARBA00023049"/>
    </source>
</evidence>
<dbReference type="InterPro" id="IPR003593">
    <property type="entry name" value="AAA+_ATPase"/>
</dbReference>
<feature type="transmembrane region" description="Helical" evidence="15">
    <location>
        <begin position="98"/>
        <end position="120"/>
    </location>
</feature>
<evidence type="ECO:0000256" key="6">
    <source>
        <dbReference type="ARBA" id="ARBA00022723"/>
    </source>
</evidence>
<evidence type="ECO:0000313" key="18">
    <source>
        <dbReference type="EMBL" id="PST36016.1"/>
    </source>
</evidence>
<dbReference type="GO" id="GO:0004222">
    <property type="term" value="F:metalloendopeptidase activity"/>
    <property type="evidence" value="ECO:0007669"/>
    <property type="project" value="InterPro"/>
</dbReference>
<keyword evidence="12 15" id="KW-0482">Metalloprotease</keyword>